<keyword evidence="4" id="KW-1185">Reference proteome</keyword>
<feature type="region of interest" description="Disordered" evidence="2">
    <location>
        <begin position="330"/>
        <end position="359"/>
    </location>
</feature>
<evidence type="ECO:0000256" key="1">
    <source>
        <dbReference type="SAM" id="Coils"/>
    </source>
</evidence>
<comment type="caution">
    <text evidence="3">The sequence shown here is derived from an EMBL/GenBank/DDBJ whole genome shotgun (WGS) entry which is preliminary data.</text>
</comment>
<reference evidence="3" key="1">
    <citation type="submission" date="2021-01" db="EMBL/GenBank/DDBJ databases">
        <title>Whole genome shotgun sequence of Actinoplanes cyaneus NBRC 14990.</title>
        <authorList>
            <person name="Komaki H."/>
            <person name="Tamura T."/>
        </authorList>
    </citation>
    <scope>NUCLEOTIDE SEQUENCE</scope>
    <source>
        <strain evidence="3">NBRC 14990</strain>
    </source>
</reference>
<organism evidence="3 4">
    <name type="scientific">Actinoplanes cyaneus</name>
    <dbReference type="NCBI Taxonomy" id="52696"/>
    <lineage>
        <taxon>Bacteria</taxon>
        <taxon>Bacillati</taxon>
        <taxon>Actinomycetota</taxon>
        <taxon>Actinomycetes</taxon>
        <taxon>Micromonosporales</taxon>
        <taxon>Micromonosporaceae</taxon>
        <taxon>Actinoplanes</taxon>
    </lineage>
</organism>
<sequence>MSVIAYPGRWAVGDDEQVTDGTDGPMVAGRWQPTRAGAVNSWAWTDETFVFADGWLALAGPNGSGKSLTASMLVTVLLDGEVSQKALSVSGEAAGTLIDRHTDRNAKEDRTGAWWLEYGYREPETDEIQYMSSGLWLRSQSSGLQKAFFLSPGRVGTDLLLQQQRDPVGIDGLAEQVAAVGGRLFTSHERLTVKIREYGNVADENQYRDAIRTSLFAPLDPVQFDALVGVLRSLRSVRTAEAISPNQMRAVLTDALPALDPRALQFIADTMERIADLEEQLKRARAEIRQLEQSEQHYQRYIDAVIAEEAGQLAHAQTVFDDHARQARLAEQQRDTEDAAAQRVSKRRQQLRTETADVRGRLQAAEDALREHAGAELPHLEQRLHDLRQRHAQLEQARDDLQTEAQEAAERALESAGQVHSGQEQLTGISSLLRTTAAEVGAQAFVDRLADATEQVATLATVEHVVPDLDVQRLTQTPRGWAEARTSSLNGIDTALHAHDLAQAQQRTEAGHLRTAENQYDRIADLAADAAADRRTAEQSFLTQLHLWNEQRLQLPAVPAELSVDAEDRIDPARLVEWLHRAVSSTRDRIALAAREQDVRHGSDAVEKAAGVVRQATAAREQAERDVDQADRHLAQTLEQAAQQRAEADTYGSQAHLDHNAAAEAAHQITTAAEHALDASRAAASQAAQQWRGEVAAWRAELVHLDGRTVTLLDDPDAIDVRQPFVDLERAHAAAVGGLHRAIADADRAVAEAEGRAATIDADLAAARRQPPAPQAPPWRSPRDPHAGVPLWATVAFADHVSADEANLIEGALLTAGLLDALITADGLVNDGDLLLAGDSPAAGRSLAEVLTVEARPDVDPRLVGWLLRAVAIDLAGSDLRIGRLRTGAVIATAPRGYQATFIGATARERARLALVADLEQQLAQAHAEVAAARQHGRELHTAVEEAGQERDRFPTAELVSRTRTHVTAMQLELAGARQQTAQSLAAAAADLTTAVARVAALHRDIDRTVEQSRQATITAAADLRRAQDAESEADAALRGAREELAEAVLQRDDARTAEQQCTAEQNRFPDLDELRRTSRDEDDTARDEAAARAQVDEHRRRHGTAGDHVRQTLRELNTAATLPDGSILPIDRDNLQRHRAAVGTLVQQIEAWQSAAARTLELLKSAHRDHGTATRLANRLQKAAAEADKIGLEAEQLDARVEETRNLYGAEYAELRGKQEALTSDLEAKDAEDKQLEADFREHDRAAASAQATLDGIAPRREEADKHRTACYLRVCLLVTHGFAALPDTLTSDEQGRPANITAALTWSRQLLADQPATTARLDTLKTNRERAQRQLETTMRSVNRALAEFDQQLDSTTLEGTEWRRITLAAPNAAVGEDLRQAADTLRVTAEGLEQDLRQDIKATLKTSMFTQLRRDIQTRREAARDLVRHIRATLEHVRTGVAQVGVQVDWKVRDDDNSQQMVTLLAAPPSDEVFDQMYAILRQRMEDAVDEPWTDRVAHTFDYRSWHQWDISVTHSSFGTDQFRPVNARSNPLKGLSTGESRLATMLPLLAAAWSMYSAPTFQGPRLLSIDEIDAAFDEPNLRQILALLRTWNFDVLATTPTIAPLIKREAQHVVVHEVVTDGRHRITVPWLWRGNGEPSPLTLPTAGG</sequence>
<evidence type="ECO:0000256" key="2">
    <source>
        <dbReference type="SAM" id="MobiDB-lite"/>
    </source>
</evidence>
<dbReference type="GO" id="GO:0043047">
    <property type="term" value="F:single-stranded telomeric DNA binding"/>
    <property type="evidence" value="ECO:0007669"/>
    <property type="project" value="TreeGrafter"/>
</dbReference>
<dbReference type="GO" id="GO:0000722">
    <property type="term" value="P:telomere maintenance via recombination"/>
    <property type="evidence" value="ECO:0007669"/>
    <property type="project" value="TreeGrafter"/>
</dbReference>
<dbReference type="RefSeq" id="WP_203755536.1">
    <property type="nucleotide sequence ID" value="NZ_BAAAUC010000085.1"/>
</dbReference>
<dbReference type="EMBL" id="BOMH01000092">
    <property type="protein sequence ID" value="GID70984.1"/>
    <property type="molecule type" value="Genomic_DNA"/>
</dbReference>
<feature type="compositionally biased region" description="Pro residues" evidence="2">
    <location>
        <begin position="771"/>
        <end position="780"/>
    </location>
</feature>
<dbReference type="GO" id="GO:0006302">
    <property type="term" value="P:double-strand break repair"/>
    <property type="evidence" value="ECO:0007669"/>
    <property type="project" value="TreeGrafter"/>
</dbReference>
<dbReference type="SUPFAM" id="SSF52540">
    <property type="entry name" value="P-loop containing nucleoside triphosphate hydrolases"/>
    <property type="match status" value="1"/>
</dbReference>
<dbReference type="Pfam" id="PF13558">
    <property type="entry name" value="SbcC_Walker_B"/>
    <property type="match status" value="1"/>
</dbReference>
<protein>
    <recommendedName>
        <fullName evidence="5">Exonuclease SbcC</fullName>
    </recommendedName>
</protein>
<dbReference type="PANTHER" id="PTHR18867:SF12">
    <property type="entry name" value="DNA REPAIR PROTEIN RAD50"/>
    <property type="match status" value="1"/>
</dbReference>
<feature type="compositionally biased region" description="Basic and acidic residues" evidence="2">
    <location>
        <begin position="1068"/>
        <end position="1080"/>
    </location>
</feature>
<gene>
    <name evidence="3" type="ORF">Acy02nite_88650</name>
</gene>
<dbReference type="InterPro" id="IPR027417">
    <property type="entry name" value="P-loop_NTPase"/>
</dbReference>
<dbReference type="Gene3D" id="3.40.50.300">
    <property type="entry name" value="P-loop containing nucleotide triphosphate hydrolases"/>
    <property type="match status" value="1"/>
</dbReference>
<feature type="coiled-coil region" evidence="1">
    <location>
        <begin position="1323"/>
        <end position="1350"/>
    </location>
</feature>
<evidence type="ECO:0000313" key="4">
    <source>
        <dbReference type="Proteomes" id="UP000619479"/>
    </source>
</evidence>
<dbReference type="GO" id="GO:0007004">
    <property type="term" value="P:telomere maintenance via telomerase"/>
    <property type="evidence" value="ECO:0007669"/>
    <property type="project" value="TreeGrafter"/>
</dbReference>
<feature type="coiled-coil region" evidence="1">
    <location>
        <begin position="606"/>
        <end position="647"/>
    </location>
</feature>
<feature type="compositionally biased region" description="Basic and acidic residues" evidence="2">
    <location>
        <begin position="1087"/>
        <end position="1108"/>
    </location>
</feature>
<keyword evidence="1" id="KW-0175">Coiled coil</keyword>
<feature type="region of interest" description="Disordered" evidence="2">
    <location>
        <begin position="1052"/>
        <end position="1108"/>
    </location>
</feature>
<evidence type="ECO:0000313" key="3">
    <source>
        <dbReference type="EMBL" id="GID70984.1"/>
    </source>
</evidence>
<name>A0A919MCS7_9ACTN</name>
<dbReference type="GO" id="GO:0051880">
    <property type="term" value="F:G-quadruplex DNA binding"/>
    <property type="evidence" value="ECO:0007669"/>
    <property type="project" value="TreeGrafter"/>
</dbReference>
<dbReference type="GO" id="GO:0003691">
    <property type="term" value="F:double-stranded telomeric DNA binding"/>
    <property type="evidence" value="ECO:0007669"/>
    <property type="project" value="TreeGrafter"/>
</dbReference>
<dbReference type="Proteomes" id="UP000619479">
    <property type="component" value="Unassembled WGS sequence"/>
</dbReference>
<dbReference type="PANTHER" id="PTHR18867">
    <property type="entry name" value="RAD50"/>
    <property type="match status" value="1"/>
</dbReference>
<proteinExistence type="predicted"/>
<evidence type="ECO:0008006" key="5">
    <source>
        <dbReference type="Google" id="ProtNLM"/>
    </source>
</evidence>
<accession>A0A919MCS7</accession>
<feature type="coiled-coil region" evidence="1">
    <location>
        <begin position="267"/>
        <end position="301"/>
    </location>
</feature>
<feature type="region of interest" description="Disordered" evidence="2">
    <location>
        <begin position="764"/>
        <end position="785"/>
    </location>
</feature>